<reference evidence="2 3" key="1">
    <citation type="submission" date="2019-05" db="EMBL/GenBank/DDBJ databases">
        <title>Psychrobacillus vulpis sp. nov., a new species isolated from feces of a red fox that inhabits in The Tablas de Daimiel Natural Park, Albacete, Spain.</title>
        <authorList>
            <person name="Rodriguez M."/>
            <person name="Reina J.C."/>
            <person name="Bejar V."/>
            <person name="Llamas I."/>
        </authorList>
    </citation>
    <scope>NUCLEOTIDE SEQUENCE [LARGE SCALE GENOMIC DNA]</scope>
    <source>
        <strain evidence="2 3">NHI-2</strain>
    </source>
</reference>
<accession>A0A544TBD5</accession>
<sequence length="62" mass="7180">MDMLFFEGEIKKVSKKVGPSGWGTMRLQDPRLNGQLRKDQIAKESEARNATNRRNRLLKGYD</sequence>
<gene>
    <name evidence="2" type="ORF">FG383_10360</name>
</gene>
<evidence type="ECO:0000313" key="2">
    <source>
        <dbReference type="EMBL" id="TQR14719.1"/>
    </source>
</evidence>
<comment type="caution">
    <text evidence="2">The sequence shown here is derived from an EMBL/GenBank/DDBJ whole genome shotgun (WGS) entry which is preliminary data.</text>
</comment>
<dbReference type="EMBL" id="VDGG01000018">
    <property type="protein sequence ID" value="TQR14719.1"/>
    <property type="molecule type" value="Genomic_DNA"/>
</dbReference>
<dbReference type="AlphaFoldDB" id="A0A544TBD5"/>
<dbReference type="RefSeq" id="WP_142607335.1">
    <property type="nucleotide sequence ID" value="NZ_VDGG01000018.1"/>
</dbReference>
<name>A0A544TBD5_9BACI</name>
<dbReference type="Proteomes" id="UP000318937">
    <property type="component" value="Unassembled WGS sequence"/>
</dbReference>
<organism evidence="2 3">
    <name type="scientific">Psychrobacillus soli</name>
    <dbReference type="NCBI Taxonomy" id="1543965"/>
    <lineage>
        <taxon>Bacteria</taxon>
        <taxon>Bacillati</taxon>
        <taxon>Bacillota</taxon>
        <taxon>Bacilli</taxon>
        <taxon>Bacillales</taxon>
        <taxon>Bacillaceae</taxon>
        <taxon>Psychrobacillus</taxon>
    </lineage>
</organism>
<evidence type="ECO:0000313" key="3">
    <source>
        <dbReference type="Proteomes" id="UP000318937"/>
    </source>
</evidence>
<feature type="region of interest" description="Disordered" evidence="1">
    <location>
        <begin position="40"/>
        <end position="62"/>
    </location>
</feature>
<protein>
    <submittedName>
        <fullName evidence="2">Uncharacterized protein</fullName>
    </submittedName>
</protein>
<evidence type="ECO:0000256" key="1">
    <source>
        <dbReference type="SAM" id="MobiDB-lite"/>
    </source>
</evidence>
<feature type="compositionally biased region" description="Basic residues" evidence="1">
    <location>
        <begin position="51"/>
        <end position="62"/>
    </location>
</feature>
<keyword evidence="3" id="KW-1185">Reference proteome</keyword>
<dbReference type="OrthoDB" id="2972225at2"/>
<proteinExistence type="predicted"/>